<dbReference type="PROSITE" id="PS50110">
    <property type="entry name" value="RESPONSE_REGULATORY"/>
    <property type="match status" value="1"/>
</dbReference>
<gene>
    <name evidence="4" type="ORF">BC659_2385</name>
</gene>
<dbReference type="RefSeq" id="WP_133474933.1">
    <property type="nucleotide sequence ID" value="NZ_SNWP01000011.1"/>
</dbReference>
<feature type="modified residue" description="4-aspartylphosphate" evidence="2">
    <location>
        <position position="64"/>
    </location>
</feature>
<evidence type="ECO:0000313" key="5">
    <source>
        <dbReference type="Proteomes" id="UP000295741"/>
    </source>
</evidence>
<dbReference type="Proteomes" id="UP000295741">
    <property type="component" value="Unassembled WGS sequence"/>
</dbReference>
<dbReference type="Gene3D" id="3.40.50.2300">
    <property type="match status" value="1"/>
</dbReference>
<protein>
    <submittedName>
        <fullName evidence="4">Response regulator receiver protein</fullName>
    </submittedName>
</protein>
<comment type="caution">
    <text evidence="4">The sequence shown here is derived from an EMBL/GenBank/DDBJ whole genome shotgun (WGS) entry which is preliminary data.</text>
</comment>
<keyword evidence="5" id="KW-1185">Reference proteome</keyword>
<accession>A0A4R6IXC8</accession>
<dbReference type="PANTHER" id="PTHR44591:SF3">
    <property type="entry name" value="RESPONSE REGULATORY DOMAIN-CONTAINING PROTEIN"/>
    <property type="match status" value="1"/>
</dbReference>
<dbReference type="GO" id="GO:0000160">
    <property type="term" value="P:phosphorelay signal transduction system"/>
    <property type="evidence" value="ECO:0007669"/>
    <property type="project" value="InterPro"/>
</dbReference>
<evidence type="ECO:0000256" key="1">
    <source>
        <dbReference type="ARBA" id="ARBA00022553"/>
    </source>
</evidence>
<dbReference type="InterPro" id="IPR001789">
    <property type="entry name" value="Sig_transdc_resp-reg_receiver"/>
</dbReference>
<sequence>MMPLPVMVNSALKILLIDDSEFILQRIQHMLEGMNHVKEVRTATSAEEADVWLESFNPSLIFLDINLPGKNGLQMLKDIRSKTTIDPTIVILTNNTLSGYRVECMQAGADYFLDKAKDFSAIPDIVLQTVEKVISSSGH</sequence>
<evidence type="ECO:0000256" key="2">
    <source>
        <dbReference type="PROSITE-ProRule" id="PRU00169"/>
    </source>
</evidence>
<dbReference type="OrthoDB" id="9789181at2"/>
<dbReference type="CDD" id="cd00156">
    <property type="entry name" value="REC"/>
    <property type="match status" value="1"/>
</dbReference>
<dbReference type="SUPFAM" id="SSF52172">
    <property type="entry name" value="CheY-like"/>
    <property type="match status" value="1"/>
</dbReference>
<dbReference type="Pfam" id="PF00072">
    <property type="entry name" value="Response_reg"/>
    <property type="match status" value="1"/>
</dbReference>
<feature type="domain" description="Response regulatory" evidence="3">
    <location>
        <begin position="13"/>
        <end position="130"/>
    </location>
</feature>
<proteinExistence type="predicted"/>
<dbReference type="InterPro" id="IPR011006">
    <property type="entry name" value="CheY-like_superfamily"/>
</dbReference>
<reference evidence="4 5" key="1">
    <citation type="submission" date="2019-03" db="EMBL/GenBank/DDBJ databases">
        <title>Genomic Encyclopedia of Archaeal and Bacterial Type Strains, Phase II (KMG-II): from individual species to whole genera.</title>
        <authorList>
            <person name="Goeker M."/>
        </authorList>
    </citation>
    <scope>NUCLEOTIDE SEQUENCE [LARGE SCALE GENOMIC DNA]</scope>
    <source>
        <strain evidence="4 5">DSM 28323</strain>
    </source>
</reference>
<dbReference type="SMART" id="SM00448">
    <property type="entry name" value="REC"/>
    <property type="match status" value="1"/>
</dbReference>
<dbReference type="AlphaFoldDB" id="A0A4R6IXC8"/>
<dbReference type="InterPro" id="IPR050595">
    <property type="entry name" value="Bact_response_regulator"/>
</dbReference>
<name>A0A4R6IXC8_9BACT</name>
<dbReference type="PANTHER" id="PTHR44591">
    <property type="entry name" value="STRESS RESPONSE REGULATOR PROTEIN 1"/>
    <property type="match status" value="1"/>
</dbReference>
<dbReference type="EMBL" id="SNWP01000011">
    <property type="protein sequence ID" value="TDO27067.1"/>
    <property type="molecule type" value="Genomic_DNA"/>
</dbReference>
<evidence type="ECO:0000313" key="4">
    <source>
        <dbReference type="EMBL" id="TDO27067.1"/>
    </source>
</evidence>
<organism evidence="4 5">
    <name type="scientific">Sediminibacterium goheungense</name>
    <dbReference type="NCBI Taxonomy" id="1086393"/>
    <lineage>
        <taxon>Bacteria</taxon>
        <taxon>Pseudomonadati</taxon>
        <taxon>Bacteroidota</taxon>
        <taxon>Chitinophagia</taxon>
        <taxon>Chitinophagales</taxon>
        <taxon>Chitinophagaceae</taxon>
        <taxon>Sediminibacterium</taxon>
    </lineage>
</organism>
<keyword evidence="1 2" id="KW-0597">Phosphoprotein</keyword>
<evidence type="ECO:0000259" key="3">
    <source>
        <dbReference type="PROSITE" id="PS50110"/>
    </source>
</evidence>